<keyword evidence="2" id="KW-1185">Reference proteome</keyword>
<reference evidence="1 2" key="1">
    <citation type="submission" date="2024-11" db="EMBL/GenBank/DDBJ databases">
        <authorList>
            <person name="Heng Y.C."/>
            <person name="Lim A.C.H."/>
            <person name="Lee J.K.Y."/>
            <person name="Kittelmann S."/>
        </authorList>
    </citation>
    <scope>NUCLEOTIDE SEQUENCE [LARGE SCALE GENOMIC DNA]</scope>
    <source>
        <strain evidence="1 2">WILCCON 0112</strain>
    </source>
</reference>
<dbReference type="RefSeq" id="WP_406762555.1">
    <property type="nucleotide sequence ID" value="NZ_JBJIAB010000042.1"/>
</dbReference>
<evidence type="ECO:0000313" key="2">
    <source>
        <dbReference type="Proteomes" id="UP001623600"/>
    </source>
</evidence>
<comment type="caution">
    <text evidence="1">The sequence shown here is derived from an EMBL/GenBank/DDBJ whole genome shotgun (WGS) entry which is preliminary data.</text>
</comment>
<dbReference type="EMBL" id="JBJIAB010000042">
    <property type="protein sequence ID" value="MFL0167931.1"/>
    <property type="molecule type" value="Genomic_DNA"/>
</dbReference>
<accession>A0ABW8SAL4</accession>
<sequence>MINTTNQISKVKRNFIKNLQTLNEKKINGLLLELYHCKNSIKELRKKDVSFMTRSDLHHYQRKLDLQVKKRKILLQTLSSLGYNADKRGRPKKNDTDKYKNTHTRITCYFTKDNSKILKDLKEQGSIENISSFLNELLRSYFALSKDDFDYEKEN</sequence>
<dbReference type="Proteomes" id="UP001623600">
    <property type="component" value="Unassembled WGS sequence"/>
</dbReference>
<gene>
    <name evidence="1" type="ORF">ACJDTP_23005</name>
</gene>
<protein>
    <recommendedName>
        <fullName evidence="3">CopG family transcriptional regulator</fullName>
    </recommendedName>
</protein>
<proteinExistence type="predicted"/>
<name>A0ABW8SAL4_9CLOT</name>
<organism evidence="1 2">
    <name type="scientific">Candidatus Clostridium helianthi</name>
    <dbReference type="NCBI Taxonomy" id="3381660"/>
    <lineage>
        <taxon>Bacteria</taxon>
        <taxon>Bacillati</taxon>
        <taxon>Bacillota</taxon>
        <taxon>Clostridia</taxon>
        <taxon>Eubacteriales</taxon>
        <taxon>Clostridiaceae</taxon>
        <taxon>Clostridium</taxon>
    </lineage>
</organism>
<evidence type="ECO:0000313" key="1">
    <source>
        <dbReference type="EMBL" id="MFL0167931.1"/>
    </source>
</evidence>
<evidence type="ECO:0008006" key="3">
    <source>
        <dbReference type="Google" id="ProtNLM"/>
    </source>
</evidence>